<keyword evidence="3" id="KW-1185">Reference proteome</keyword>
<dbReference type="OrthoDB" id="8444443at2"/>
<evidence type="ECO:0000313" key="2">
    <source>
        <dbReference type="EMBL" id="SEA98010.1"/>
    </source>
</evidence>
<dbReference type="RefSeq" id="WP_093256097.1">
    <property type="nucleotide sequence ID" value="NZ_FNQM01000024.1"/>
</dbReference>
<accession>A0A1H4FMF6</accession>
<organism evidence="2 3">
    <name type="scientific">Rubrimonas cliftonensis</name>
    <dbReference type="NCBI Taxonomy" id="89524"/>
    <lineage>
        <taxon>Bacteria</taxon>
        <taxon>Pseudomonadati</taxon>
        <taxon>Pseudomonadota</taxon>
        <taxon>Alphaproteobacteria</taxon>
        <taxon>Rhodobacterales</taxon>
        <taxon>Paracoccaceae</taxon>
        <taxon>Rubrimonas</taxon>
    </lineage>
</organism>
<gene>
    <name evidence="2" type="ORF">SAMN05444370_12427</name>
</gene>
<sequence length="1661" mass="177680">MRLAEAGGASGPDAISLARSPFDRSARIATAATAQARDIERMLRGRADAARPAERAFRRETPLRDGRDPRSAPVWGRGGRVVRSEGPFDGEDGRRFWFDFYAVAADLAPVHLAGEDRPALLAAVGAARADAVALPPGGVWVRADLLAEGAPADGYFGLRIAAGRLAFDATPRAEDGRLTLPPRAGFRLQVTPDYDRERPAVERRLGADLAAATLSLPERLALTVAPGGFASVETGAASWRLFGAALDFEPQPDAAAVYRDDLKALVLPLAAAAKELALRESLSPFVTLGGSARIVSAGWALPVATLDDLPVEPDGAGGLTVQGNAQVTLDWAGLQGGPIRLPSPAITLFPGLLIVSDTAASNRDARQRLRLWRDADALHRSELLLRYTDAFRLSYAVNLDGDEAVLTETDAEGRWDRPVDVRGTPFPVRTLRSLLLLHVSDAGRFAALFDDDILVDALDPAATWPVAPGEATALAIRNALFTVTPVNSVFLFAVLRDPETAERGLLLLAFGLYGALPTLPDPYAANLRWMTNDSRGAREAGRPRSLLISRTAWTSPAEDDEPGMVDFGFDFAPLAGQDAVFAQWAAAGSSAGAVPPATPGAAALAAAASGAVFANAGPAASRDADRAAAVGAGRRDIEWDRRFHRFRDEQFALVDVSSNADQMGVSFAWFDPGRLQDEDLIFYQTFRASAEAHPDGGAFPVRVQGLDLVSQGRFVRGFALPQVSWEPLVNLTPPQVAGDPPILFNFYPDDGGPTRFLTDSVDLVPIAPLPVTEFLVEDFTARDNGFSGALFTLPFGLRAFAELTRPAPGAPGAALGFNRPAYPVADVVGGLQLRADAPPHPARSATFRGGTFQLSNVVTATGAPTFASTLGGSVTGIFNRDFFGPPNPGLNNRGVPLTRIDFSGYGANTFSHWFDPNAAIAQTSQTRFDIFNGRCAHELIQVRSLVYPWGVRVVRTITIFRTSSANVFRFDTGWQAESDGLFDFRYTALNAADQPIQVASPFTVHPGLVKGLFRIRNIVETPDIPRFEQGWSKQNGDLYIDGDGRQQVVNAATDAAFRNPQAVLQPVYFDADVQVEGIVAGGEAGRTAATGVLGFVQLAPKGEPIPASLLEQLLITQGGAIGGPVDCEIDVLGSGQRMRLTRIEVGAARDAADGRVFAGVARGAVVLPQEGSWSVVEHNQGTGAVAPVGDATGVPVIRRGALVDPAQQTTDAGQADRARLANPRELIRVADATTRNYAFLQSTGTQKALFPVPSFEQGVNRLLGETPRFADAYRILNSEIFPNLEDALPLALGGFQTRIVAQGYQLIDQFDPDAVFEQVLPDGPLFLINEDFIKIYVEYARKDTAGVKQQDGSLRYGFDALAQDVADKWLSKVNDIGMVVDLGDLKRIMIIKGRFDAEKGAAPTFAGPEIEFSDALQPIIDILQILAALSGQDYAGAFAKGLEVAMSNSADSWTYAFHAKKEIPLIRFPPAAVASALDPLKLECQLALGVYFNEINVFTSDPKDLIPSAGAFIDFKGRLSVMCVSVAAATVYATGSVDLRTAADIKTGPSLLMKFGFGCELVVGLPVVGNVSLLYMVGVEMFLDTSQVTVSAFLLFRGRAEILGGIVTVTITIEARGTVQRLLTEDRTNMSAQVSFGIDISIFLVINISFHESWQEQRQIA</sequence>
<dbReference type="Proteomes" id="UP000198703">
    <property type="component" value="Unassembled WGS sequence"/>
</dbReference>
<proteinExistence type="predicted"/>
<name>A0A1H4FMF6_9RHOB</name>
<dbReference type="EMBL" id="FNQM01000024">
    <property type="protein sequence ID" value="SEA98010.1"/>
    <property type="molecule type" value="Genomic_DNA"/>
</dbReference>
<protein>
    <submittedName>
        <fullName evidence="2">Uncharacterized protein</fullName>
    </submittedName>
</protein>
<evidence type="ECO:0000256" key="1">
    <source>
        <dbReference type="SAM" id="MobiDB-lite"/>
    </source>
</evidence>
<reference evidence="2 3" key="1">
    <citation type="submission" date="2016-10" db="EMBL/GenBank/DDBJ databases">
        <authorList>
            <person name="de Groot N.N."/>
        </authorList>
    </citation>
    <scope>NUCLEOTIDE SEQUENCE [LARGE SCALE GENOMIC DNA]</scope>
    <source>
        <strain evidence="2 3">DSM 15345</strain>
    </source>
</reference>
<feature type="compositionally biased region" description="Basic and acidic residues" evidence="1">
    <location>
        <begin position="44"/>
        <end position="70"/>
    </location>
</feature>
<feature type="region of interest" description="Disordered" evidence="1">
    <location>
        <begin position="44"/>
        <end position="86"/>
    </location>
</feature>
<evidence type="ECO:0000313" key="3">
    <source>
        <dbReference type="Proteomes" id="UP000198703"/>
    </source>
</evidence>